<organism evidence="3 4">
    <name type="scientific">Paramicrobacterium agarici</name>
    <dbReference type="NCBI Taxonomy" id="630514"/>
    <lineage>
        <taxon>Bacteria</taxon>
        <taxon>Bacillati</taxon>
        <taxon>Actinomycetota</taxon>
        <taxon>Actinomycetes</taxon>
        <taxon>Micrococcales</taxon>
        <taxon>Microbacteriaceae</taxon>
        <taxon>Paramicrobacterium</taxon>
    </lineage>
</organism>
<dbReference type="PANTHER" id="PTHR23028">
    <property type="entry name" value="ACETYLTRANSFERASE"/>
    <property type="match status" value="1"/>
</dbReference>
<accession>A0A2A9E130</accession>
<feature type="transmembrane region" description="Helical" evidence="1">
    <location>
        <begin position="313"/>
        <end position="334"/>
    </location>
</feature>
<evidence type="ECO:0000256" key="1">
    <source>
        <dbReference type="SAM" id="Phobius"/>
    </source>
</evidence>
<dbReference type="RefSeq" id="WP_169923468.1">
    <property type="nucleotide sequence ID" value="NZ_PDJE01000001.1"/>
</dbReference>
<keyword evidence="4" id="KW-1185">Reference proteome</keyword>
<dbReference type="GO" id="GO:0016747">
    <property type="term" value="F:acyltransferase activity, transferring groups other than amino-acyl groups"/>
    <property type="evidence" value="ECO:0007669"/>
    <property type="project" value="InterPro"/>
</dbReference>
<feature type="transmembrane region" description="Helical" evidence="1">
    <location>
        <begin position="253"/>
        <end position="272"/>
    </location>
</feature>
<dbReference type="AlphaFoldDB" id="A0A2A9E130"/>
<feature type="transmembrane region" description="Helical" evidence="1">
    <location>
        <begin position="12"/>
        <end position="32"/>
    </location>
</feature>
<reference evidence="3 4" key="1">
    <citation type="submission" date="2017-10" db="EMBL/GenBank/DDBJ databases">
        <title>Sequencing the genomes of 1000 actinobacteria strains.</title>
        <authorList>
            <person name="Klenk H.-P."/>
        </authorList>
    </citation>
    <scope>NUCLEOTIDE SEQUENCE [LARGE SCALE GENOMIC DNA]</scope>
    <source>
        <strain evidence="3 4">DSM 21798</strain>
    </source>
</reference>
<proteinExistence type="predicted"/>
<dbReference type="Proteomes" id="UP000221369">
    <property type="component" value="Unassembled WGS sequence"/>
</dbReference>
<comment type="caution">
    <text evidence="3">The sequence shown here is derived from an EMBL/GenBank/DDBJ whole genome shotgun (WGS) entry which is preliminary data.</text>
</comment>
<keyword evidence="1" id="KW-0472">Membrane</keyword>
<dbReference type="PANTHER" id="PTHR23028:SF53">
    <property type="entry name" value="ACYL_TRANSF_3 DOMAIN-CONTAINING PROTEIN"/>
    <property type="match status" value="1"/>
</dbReference>
<feature type="transmembrane region" description="Helical" evidence="1">
    <location>
        <begin position="217"/>
        <end position="233"/>
    </location>
</feature>
<evidence type="ECO:0000313" key="3">
    <source>
        <dbReference type="EMBL" id="PFG31880.1"/>
    </source>
</evidence>
<sequence>MSSPTVTRPRFALIDLTRFAAAAAVLIYHFTARENKAWGEPVNEVFPGLFPFAKYGFLGVEVFFIISGFVILLSAEGRKPAAFIASRVSRVYPAYWTGVALTSFLLLFLWPAGKDISVAQALLNLTLLQEVFNVPHIDGVYWTLWAELRFYLLVFGLIIVGLTRERVLSLAILWPPLAALFQQLDSDVIDTILMPEQAPLFSMGIIIYLLVKQPKNFVLWAALGVNWIFAVFQTNGGTRIGAESNTENLLDPVIVAVVLGFAGVAICLFALTRLSRIRAAWMTSLGLLTYPLYLVHEHWGWWMLSNLREAPSWLALLIASLGCIALAWAIYAFVEKPFGPRMRALLKRHLSDLGATREHNFRESA</sequence>
<feature type="transmembrane region" description="Helical" evidence="1">
    <location>
        <begin position="191"/>
        <end position="210"/>
    </location>
</feature>
<feature type="transmembrane region" description="Helical" evidence="1">
    <location>
        <begin position="140"/>
        <end position="160"/>
    </location>
</feature>
<feature type="transmembrane region" description="Helical" evidence="1">
    <location>
        <begin position="167"/>
        <end position="185"/>
    </location>
</feature>
<evidence type="ECO:0000313" key="4">
    <source>
        <dbReference type="Proteomes" id="UP000221369"/>
    </source>
</evidence>
<dbReference type="InterPro" id="IPR002656">
    <property type="entry name" value="Acyl_transf_3_dom"/>
</dbReference>
<feature type="domain" description="Acyltransferase 3" evidence="2">
    <location>
        <begin position="14"/>
        <end position="331"/>
    </location>
</feature>
<dbReference type="GO" id="GO:0009103">
    <property type="term" value="P:lipopolysaccharide biosynthetic process"/>
    <property type="evidence" value="ECO:0007669"/>
    <property type="project" value="TreeGrafter"/>
</dbReference>
<dbReference type="GO" id="GO:0016020">
    <property type="term" value="C:membrane"/>
    <property type="evidence" value="ECO:0007669"/>
    <property type="project" value="TreeGrafter"/>
</dbReference>
<name>A0A2A9E130_9MICO</name>
<keyword evidence="1" id="KW-0812">Transmembrane</keyword>
<feature type="transmembrane region" description="Helical" evidence="1">
    <location>
        <begin position="52"/>
        <end position="73"/>
    </location>
</feature>
<evidence type="ECO:0000259" key="2">
    <source>
        <dbReference type="Pfam" id="PF01757"/>
    </source>
</evidence>
<gene>
    <name evidence="3" type="ORF">ATJ78_2862</name>
</gene>
<feature type="transmembrane region" description="Helical" evidence="1">
    <location>
        <begin position="94"/>
        <end position="113"/>
    </location>
</feature>
<dbReference type="InterPro" id="IPR050879">
    <property type="entry name" value="Acyltransferase_3"/>
</dbReference>
<dbReference type="EMBL" id="PDJE01000001">
    <property type="protein sequence ID" value="PFG31880.1"/>
    <property type="molecule type" value="Genomic_DNA"/>
</dbReference>
<dbReference type="Pfam" id="PF01757">
    <property type="entry name" value="Acyl_transf_3"/>
    <property type="match status" value="1"/>
</dbReference>
<feature type="transmembrane region" description="Helical" evidence="1">
    <location>
        <begin position="279"/>
        <end position="301"/>
    </location>
</feature>
<protein>
    <submittedName>
        <fullName evidence="3">Peptidoglycan/LPS O-acetylase OafA/YrhL</fullName>
    </submittedName>
</protein>
<keyword evidence="1" id="KW-1133">Transmembrane helix</keyword>